<keyword evidence="3" id="KW-1185">Reference proteome</keyword>
<evidence type="ECO:0000313" key="3">
    <source>
        <dbReference type="Proteomes" id="UP001165160"/>
    </source>
</evidence>
<dbReference type="AlphaFoldDB" id="A0A9W7B1S6"/>
<gene>
    <name evidence="2" type="ORF">TrVE_jg11829</name>
</gene>
<proteinExistence type="predicted"/>
<dbReference type="Proteomes" id="UP001165160">
    <property type="component" value="Unassembled WGS sequence"/>
</dbReference>
<reference evidence="3" key="1">
    <citation type="journal article" date="2023" name="Commun. Biol.">
        <title>Genome analysis of Parmales, the sister group of diatoms, reveals the evolutionary specialization of diatoms from phago-mixotrophs to photoautotrophs.</title>
        <authorList>
            <person name="Ban H."/>
            <person name="Sato S."/>
            <person name="Yoshikawa S."/>
            <person name="Yamada K."/>
            <person name="Nakamura Y."/>
            <person name="Ichinomiya M."/>
            <person name="Sato N."/>
            <person name="Blanc-Mathieu R."/>
            <person name="Endo H."/>
            <person name="Kuwata A."/>
            <person name="Ogata H."/>
        </authorList>
    </citation>
    <scope>NUCLEOTIDE SEQUENCE [LARGE SCALE GENOMIC DNA]</scope>
    <source>
        <strain evidence="3">NIES 3699</strain>
    </source>
</reference>
<accession>A0A9W7B1S6</accession>
<comment type="caution">
    <text evidence="2">The sequence shown here is derived from an EMBL/GenBank/DDBJ whole genome shotgun (WGS) entry which is preliminary data.</text>
</comment>
<feature type="signal peptide" evidence="1">
    <location>
        <begin position="1"/>
        <end position="26"/>
    </location>
</feature>
<feature type="chain" id="PRO_5040743632" evidence="1">
    <location>
        <begin position="27"/>
        <end position="633"/>
    </location>
</feature>
<evidence type="ECO:0000256" key="1">
    <source>
        <dbReference type="SAM" id="SignalP"/>
    </source>
</evidence>
<name>A0A9W7B1S6_9STRA</name>
<keyword evidence="1" id="KW-0732">Signal</keyword>
<sequence length="633" mass="70797">MPPSRPLHSPLALLTLLLALLPLTFGQYRNGTSKFQQKKAQGVEELTEEIQSHDDVKEYFFPEKLYADIDVYRTEIPLSQEYTIGVMVSPCGDNSTLGVQGAVLMPYDCCQGIFGDGEYGYLTDAAMATYDVEYPIFRAARSDPMISSEADEILENMLLVDDRGQIKTLETSRRADDEVAVAEECTGINEPFPYCMGVRLRKKKYSQMAACTDNNETVNAMLDCYTVDGELLPHCIQVAYSQSSFIHVCGGEFADNPHCGTYLEVHRLNGSPYDPEDVMLSDQKILTRETSGMVTTTLPLFYKGDPTKILCNFKETVIREGAMVLIKEQAPICCCPGLYNTLNRVGRFMCPNKAGTNHGPFADAVNTLEEERNRDDLMKNYPYCPSLEENEDKMVCSKQATKGFSQDTMIEKIGKFGSQMRFYSEPCAPTNYSKVDNTWSSDDLAGNYPEKCEYFDSCARLTGNQKYCASADDEFTFAGYIGKVVEIPVNLDDPDGIYKVTFNDGRTIYNFLLADLELMEPKYNYEIWFVQRTPYDFVIQQRKPFKVINPKCTYDIVNQRYFPFAQLDGNGMPLNQGDGGFDGKEPTPDYYDPVVFYEEDGTVRRKTAATGGITGGVGAKAADVAGGSVIDLD</sequence>
<evidence type="ECO:0000313" key="2">
    <source>
        <dbReference type="EMBL" id="GMH82271.1"/>
    </source>
</evidence>
<protein>
    <submittedName>
        <fullName evidence="2">Uncharacterized protein</fullName>
    </submittedName>
</protein>
<organism evidence="2 3">
    <name type="scientific">Triparma verrucosa</name>
    <dbReference type="NCBI Taxonomy" id="1606542"/>
    <lineage>
        <taxon>Eukaryota</taxon>
        <taxon>Sar</taxon>
        <taxon>Stramenopiles</taxon>
        <taxon>Ochrophyta</taxon>
        <taxon>Bolidophyceae</taxon>
        <taxon>Parmales</taxon>
        <taxon>Triparmaceae</taxon>
        <taxon>Triparma</taxon>
    </lineage>
</organism>
<dbReference type="EMBL" id="BRXX01000013">
    <property type="protein sequence ID" value="GMH82271.1"/>
    <property type="molecule type" value="Genomic_DNA"/>
</dbReference>